<feature type="region of interest" description="Disordered" evidence="3">
    <location>
        <begin position="1172"/>
        <end position="1227"/>
    </location>
</feature>
<dbReference type="EMBL" id="SKBM01000045">
    <property type="protein sequence ID" value="TCZ52906.1"/>
    <property type="molecule type" value="Genomic_DNA"/>
</dbReference>
<feature type="compositionally biased region" description="Low complexity" evidence="3">
    <location>
        <begin position="1172"/>
        <end position="1181"/>
    </location>
</feature>
<keyword evidence="5" id="KW-1185">Reference proteome</keyword>
<dbReference type="PANTHER" id="PTHR38340:SF1">
    <property type="entry name" value="S-LAYER PROTEIN"/>
    <property type="match status" value="1"/>
</dbReference>
<feature type="region of interest" description="Disordered" evidence="3">
    <location>
        <begin position="1035"/>
        <end position="1080"/>
    </location>
</feature>
<feature type="region of interest" description="Disordered" evidence="3">
    <location>
        <begin position="872"/>
        <end position="921"/>
    </location>
</feature>
<dbReference type="GO" id="GO:0005576">
    <property type="term" value="C:extracellular region"/>
    <property type="evidence" value="ECO:0007669"/>
    <property type="project" value="UniProtKB-SubCell"/>
</dbReference>
<dbReference type="Pfam" id="PF00353">
    <property type="entry name" value="HemolysinCabind"/>
    <property type="match status" value="17"/>
</dbReference>
<dbReference type="Gene3D" id="2.160.20.160">
    <property type="match status" value="1"/>
</dbReference>
<sequence>MGRRPVHTRERMASLIGTTGKDTLMGGAGADSLRGGAGADLFVLQGVAGVQSTLAAPDRIADFKASEGDLLALRAQPIGGSVDPILTGTWGLPGQTPLPVGWGGALAPVAGLATGLALPNPTGGAGLLLYWLPDAASGGWLVLDGNRNGVLGAGDLVVRLDLPAGTAIGAGAFLPGTFSLLGTKGADTVSGTGADERMQGFAGHDSLSGGAGRDTLAGGAGNDTLSGGAGFDSLDGGNDDDSLAGGDGQDVLVGGAGRDRLSGDAADDLLQGGGNHDSLSGGSGDDSLEGGSGADTLAGGAGADTILVQAMREAAWSTLSGQDLLVDFTAAEGDRLRLSDAWTGTGDGSGADAGTYTGTDGVARVLVWGGVTRPLASLTTGTRLPAQPLGATEAYQVHWVPAVTGAGLPAGGWLVLDLDRDGRVGGADLVARIGSAAQPVTLAPEDFVAGTFLSVLRPGVQRAGSAGNDTLPGGSLSEAFLGSAGSDLLQGGAGAANALSYAALSGSIRLRLTGHGSGTVVKSAGGTDTVSGIHAFTGTAGADRFEAGAAGSGLFATTLEGLAGNDTLAGNYGGGVQVSYRASPAAVRVDLAAGTARDGWGGTDRLLNIRRVLVASDFNDTVLGSAGTDLFLSGSGGSKSFDGRAGTDEWRYAGTGSVTVNLAAGTARKPGGTDRLVAIEAAAGGAGDDSLLGGAGNDQLAGAAGNDTLDGGAGHDVARYDVIAAGSDLPLRGAVVDLSAGVATDPWGGRDLLRSIESAWGSRLADDLTGIALSGTTTLRGLAGDDTLRGPRAGSRVMADYAGDPAAVVVDLAAGTAQDGWGGTDRLWMIDHARGTSYADSLAGNAAANLLQGGAGNDTLAGGAGGDALEGQDGADLLAGGEGNDTLRGGAGDDTLSGDAGNDTLQPGLGADRVQGGAGDDLFQPEADGRFTGSITLTLGDGTQRTIASSSAATFTDTLDGGAGLDRWLSPGGTVLLDLRSLPAQATGIERFEGGSGADVLILSPTMTQAVTLLGGAGNDTLSAGAGGDLLEGQDGNDLLAGQGGNDTLRGGAGNDSLLGGAGNDSLDGQAGRDTLRGGDGNDTLASADWASWLDGGAGSDLLLLSRASSTRALRLDTVTGGMAITDGTSTTQLRSFQWASVQGGAGADSLLGLSGNDTLRGGAGNDTLSGAAGNDLLDGQDGNDRLAGQDGNDVLRGGAGNDTLWGDAGNDSLDGQAGRDSLSGGAGNDTLTSSDWATLLDGGSGTDLLSLSRATSTRALRMATVAGGMAITDGVSTTQLRGFEWASVQGGAGADSLLGLSGNDTLRGGAGSDTLSGMAGKDLLAGQDSNDLLRGGMGNDMLDGGAGSDVALFTATRASTVLTRQTDGSWLAVGPEGVDRLVSIELARFTDSDVVLR</sequence>
<dbReference type="Gene3D" id="2.150.10.10">
    <property type="entry name" value="Serralysin-like metalloprotease, C-terminal"/>
    <property type="match status" value="8"/>
</dbReference>
<evidence type="ECO:0000256" key="3">
    <source>
        <dbReference type="SAM" id="MobiDB-lite"/>
    </source>
</evidence>
<organism evidence="4 5">
    <name type="scientific">Roseicella aquatilis</name>
    <dbReference type="NCBI Taxonomy" id="2527868"/>
    <lineage>
        <taxon>Bacteria</taxon>
        <taxon>Pseudomonadati</taxon>
        <taxon>Pseudomonadota</taxon>
        <taxon>Alphaproteobacteria</taxon>
        <taxon>Acetobacterales</taxon>
        <taxon>Roseomonadaceae</taxon>
        <taxon>Roseicella</taxon>
    </lineage>
</organism>
<reference evidence="4 5" key="1">
    <citation type="submission" date="2019-03" db="EMBL/GenBank/DDBJ databases">
        <title>Paracraurococcus aquatilis NE82 genome sequence.</title>
        <authorList>
            <person name="Zhao Y."/>
            <person name="Du Z."/>
        </authorList>
    </citation>
    <scope>NUCLEOTIDE SEQUENCE [LARGE SCALE GENOMIC DNA]</scope>
    <source>
        <strain evidence="4 5">NE82</strain>
    </source>
</reference>
<comment type="caution">
    <text evidence="4">The sequence shown here is derived from an EMBL/GenBank/DDBJ whole genome shotgun (WGS) entry which is preliminary data.</text>
</comment>
<name>A0A4R4D3Z7_9PROT</name>
<protein>
    <submittedName>
        <fullName evidence="4">Calcium-binding protein</fullName>
    </submittedName>
</protein>
<dbReference type="PRINTS" id="PR00313">
    <property type="entry name" value="CABNDNGRPT"/>
</dbReference>
<comment type="subcellular location">
    <subcellularLocation>
        <location evidence="1">Secreted</location>
    </subcellularLocation>
</comment>
<dbReference type="PROSITE" id="PS00018">
    <property type="entry name" value="EF_HAND_1"/>
    <property type="match status" value="1"/>
</dbReference>
<evidence type="ECO:0000313" key="4">
    <source>
        <dbReference type="EMBL" id="TCZ52906.1"/>
    </source>
</evidence>
<dbReference type="InterPro" id="IPR011049">
    <property type="entry name" value="Serralysin-like_metalloprot_C"/>
</dbReference>
<evidence type="ECO:0000313" key="5">
    <source>
        <dbReference type="Proteomes" id="UP000295023"/>
    </source>
</evidence>
<evidence type="ECO:0000256" key="1">
    <source>
        <dbReference type="ARBA" id="ARBA00004613"/>
    </source>
</evidence>
<gene>
    <name evidence="4" type="ORF">EXY23_25725</name>
</gene>
<accession>A0A4R4D3Z7</accession>
<dbReference type="InterPro" id="IPR018247">
    <property type="entry name" value="EF_Hand_1_Ca_BS"/>
</dbReference>
<dbReference type="InterPro" id="IPR050557">
    <property type="entry name" value="RTX_toxin/Mannuronan_C5-epim"/>
</dbReference>
<evidence type="ECO:0000256" key="2">
    <source>
        <dbReference type="ARBA" id="ARBA00022525"/>
    </source>
</evidence>
<dbReference type="GO" id="GO:0005509">
    <property type="term" value="F:calcium ion binding"/>
    <property type="evidence" value="ECO:0007669"/>
    <property type="project" value="InterPro"/>
</dbReference>
<dbReference type="InterPro" id="IPR018511">
    <property type="entry name" value="Hemolysin-typ_Ca-bd_CS"/>
</dbReference>
<dbReference type="Proteomes" id="UP000295023">
    <property type="component" value="Unassembled WGS sequence"/>
</dbReference>
<dbReference type="PANTHER" id="PTHR38340">
    <property type="entry name" value="S-LAYER PROTEIN"/>
    <property type="match status" value="1"/>
</dbReference>
<feature type="region of interest" description="Disordered" evidence="3">
    <location>
        <begin position="228"/>
        <end position="296"/>
    </location>
</feature>
<proteinExistence type="predicted"/>
<dbReference type="OrthoDB" id="7230179at2"/>
<dbReference type="PROSITE" id="PS00330">
    <property type="entry name" value="HEMOLYSIN_CALCIUM"/>
    <property type="match status" value="15"/>
</dbReference>
<dbReference type="InterPro" id="IPR001343">
    <property type="entry name" value="Hemolysn_Ca-bd"/>
</dbReference>
<keyword evidence="2" id="KW-0964">Secreted</keyword>
<dbReference type="SUPFAM" id="SSF51120">
    <property type="entry name" value="beta-Roll"/>
    <property type="match status" value="8"/>
</dbReference>